<dbReference type="GO" id="GO:0005740">
    <property type="term" value="C:mitochondrial envelope"/>
    <property type="evidence" value="ECO:0007669"/>
    <property type="project" value="TreeGrafter"/>
</dbReference>
<protein>
    <submittedName>
        <fullName evidence="1">Uncharacterized protein</fullName>
    </submittedName>
</protein>
<gene>
    <name evidence="1" type="ORF">BSTOLATCC_MIC43447</name>
</gene>
<dbReference type="EMBL" id="CAJZBQ010000043">
    <property type="protein sequence ID" value="CAG9327408.1"/>
    <property type="molecule type" value="Genomic_DNA"/>
</dbReference>
<proteinExistence type="predicted"/>
<sequence length="533" mass="62495">MFSLRHQTKRAFGKAYEQWNFNILNPITKGYNNNGFVDVSKFETSVQDTDYQRPPQLCHGLNKIVRTEGIYQIDEIIKLNNGDQFIKNLPEIAPKVLERLPTYSPPSKDKILLKKAQDIGLKYIAGSSNVTEALSHIFWVLTNFKSPNFIGLGKSFSDKNMNYMSAYKKPISIMLRKLSDNQYAIDSDKGPLPASNWILTIGGVIMETMFTTEKNLFTKVFDPKATLSEEDKNALKDVSRSYRFRQFGNILIRSQIDTESIDEQGNPFVFEIKTRASAPIRYDVENYNLYTDYLINSRSGYVNSYEREYFDLLRSIILKYLFQIKLGRMDGALIAYHNTKEIFGFEYISVSELEKRVFGNSGKADEVMKICLYILQDILDDAVKLYPDDKMIKIGLYAHNFSGELVTTVERMTHYEEWQEKRTIPEGIEDIYDYYNIYHPNVFALQFKRKLFPYLNGILQKEPIFFEEGDEFAFKQYKYADGVMENEKYLYFLQCSYKDDGVPLDKNFWGVWKKFNDFHYYRRPLHKDTREID</sequence>
<dbReference type="InterPro" id="IPR013943">
    <property type="entry name" value="Pet127"/>
</dbReference>
<dbReference type="PANTHER" id="PTHR31014:SF0">
    <property type="entry name" value="MITOCHONDRIAL TRANSLATION SYSTEM COMPONENT PET127-RELATED"/>
    <property type="match status" value="1"/>
</dbReference>
<organism evidence="1 2">
    <name type="scientific">Blepharisma stoltei</name>
    <dbReference type="NCBI Taxonomy" id="1481888"/>
    <lineage>
        <taxon>Eukaryota</taxon>
        <taxon>Sar</taxon>
        <taxon>Alveolata</taxon>
        <taxon>Ciliophora</taxon>
        <taxon>Postciliodesmatophora</taxon>
        <taxon>Heterotrichea</taxon>
        <taxon>Heterotrichida</taxon>
        <taxon>Blepharismidae</taxon>
        <taxon>Blepharisma</taxon>
    </lineage>
</organism>
<dbReference type="AlphaFoldDB" id="A0AAU9JSN5"/>
<dbReference type="Pfam" id="PF08634">
    <property type="entry name" value="Pet127"/>
    <property type="match status" value="1"/>
</dbReference>
<reference evidence="1" key="1">
    <citation type="submission" date="2021-09" db="EMBL/GenBank/DDBJ databases">
        <authorList>
            <consortium name="AG Swart"/>
            <person name="Singh M."/>
            <person name="Singh A."/>
            <person name="Seah K."/>
            <person name="Emmerich C."/>
        </authorList>
    </citation>
    <scope>NUCLEOTIDE SEQUENCE</scope>
    <source>
        <strain evidence="1">ATCC30299</strain>
    </source>
</reference>
<evidence type="ECO:0000313" key="1">
    <source>
        <dbReference type="EMBL" id="CAG9327408.1"/>
    </source>
</evidence>
<evidence type="ECO:0000313" key="2">
    <source>
        <dbReference type="Proteomes" id="UP001162131"/>
    </source>
</evidence>
<accession>A0AAU9JSN5</accession>
<dbReference type="Proteomes" id="UP001162131">
    <property type="component" value="Unassembled WGS sequence"/>
</dbReference>
<dbReference type="PANTHER" id="PTHR31014">
    <property type="entry name" value="MITOCHONDRIAL TRANSLATION SYSTEM COMPONENT PET127-RELATED"/>
    <property type="match status" value="1"/>
</dbReference>
<comment type="caution">
    <text evidence="1">The sequence shown here is derived from an EMBL/GenBank/DDBJ whole genome shotgun (WGS) entry which is preliminary data.</text>
</comment>
<dbReference type="GO" id="GO:0000964">
    <property type="term" value="P:mitochondrial RNA 5'-end processing"/>
    <property type="evidence" value="ECO:0007669"/>
    <property type="project" value="TreeGrafter"/>
</dbReference>
<keyword evidence="2" id="KW-1185">Reference proteome</keyword>
<name>A0AAU9JSN5_9CILI</name>